<evidence type="ECO:0000259" key="2">
    <source>
        <dbReference type="Pfam" id="PF07866"/>
    </source>
</evidence>
<evidence type="ECO:0000256" key="1">
    <source>
        <dbReference type="SAM" id="MobiDB-lite"/>
    </source>
</evidence>
<evidence type="ECO:0000313" key="4">
    <source>
        <dbReference type="Proteomes" id="UP000183047"/>
    </source>
</evidence>
<proteinExistence type="predicted"/>
<gene>
    <name evidence="3" type="ORF">SAMN02910451_00820</name>
</gene>
<reference evidence="4" key="1">
    <citation type="submission" date="2016-10" db="EMBL/GenBank/DDBJ databases">
        <authorList>
            <person name="Varghese N."/>
            <person name="Submissions S."/>
        </authorList>
    </citation>
    <scope>NUCLEOTIDE SEQUENCE [LARGE SCALE GENOMIC DNA]</scope>
    <source>
        <strain evidence="4">XBD2006</strain>
    </source>
</reference>
<accession>A0A1G5BUV8</accession>
<dbReference type="InterPro" id="IPR037135">
    <property type="entry name" value="DUF1653-like_dom_sf"/>
</dbReference>
<sequence length="250" mass="29058">MERSVPKPQELYRHFKGKMYQIVTIATHSETREKMVVYQALYGDYSVYCRPLSMFMSEVDRNKYPDVKQRYRFEEVTNDVNEEETQGEEVIQENKAVQDNKVNLEKDITKDTQNVIKPEKTPENKKAEDTVKNERNEAGKMSDEKKVTSAPKFKVDTSYERSEVMEKSIDDEARDLNLDPLVIKFLDADLASEKNDILCKLHPIITNDMIDIMAMSVGVVINEGDVDGRYNDLRNCLTTMEKYESTRLRS</sequence>
<dbReference type="InterPro" id="IPR023387">
    <property type="entry name" value="DUF1653-like_dom"/>
</dbReference>
<organism evidence="3 4">
    <name type="scientific">Butyrivibrio hungatei</name>
    <dbReference type="NCBI Taxonomy" id="185008"/>
    <lineage>
        <taxon>Bacteria</taxon>
        <taxon>Bacillati</taxon>
        <taxon>Bacillota</taxon>
        <taxon>Clostridia</taxon>
        <taxon>Lachnospirales</taxon>
        <taxon>Lachnospiraceae</taxon>
        <taxon>Butyrivibrio</taxon>
    </lineage>
</organism>
<feature type="domain" description="DUF1653" evidence="2">
    <location>
        <begin position="11"/>
        <end position="74"/>
    </location>
</feature>
<evidence type="ECO:0000313" key="3">
    <source>
        <dbReference type="EMBL" id="SCX93824.1"/>
    </source>
</evidence>
<protein>
    <recommendedName>
        <fullName evidence="2">DUF1653 domain-containing protein</fullName>
    </recommendedName>
</protein>
<name>A0A1G5BUV8_9FIRM</name>
<dbReference type="EMBL" id="FMUR01000005">
    <property type="protein sequence ID" value="SCX93824.1"/>
    <property type="molecule type" value="Genomic_DNA"/>
</dbReference>
<dbReference type="AlphaFoldDB" id="A0A1G5BUV8"/>
<dbReference type="OrthoDB" id="371169at2"/>
<dbReference type="Gene3D" id="2.30.30.320">
    <property type="entry name" value="DUF1653-like domain"/>
    <property type="match status" value="1"/>
</dbReference>
<dbReference type="Pfam" id="PF07866">
    <property type="entry name" value="DUF1653"/>
    <property type="match status" value="1"/>
</dbReference>
<feature type="region of interest" description="Disordered" evidence="1">
    <location>
        <begin position="117"/>
        <end position="149"/>
    </location>
</feature>
<keyword evidence="4" id="KW-1185">Reference proteome</keyword>
<dbReference type="Proteomes" id="UP000183047">
    <property type="component" value="Unassembled WGS sequence"/>
</dbReference>